<feature type="transmembrane region" description="Helical" evidence="5">
    <location>
        <begin position="141"/>
        <end position="160"/>
    </location>
</feature>
<evidence type="ECO:0000256" key="4">
    <source>
        <dbReference type="ARBA" id="ARBA00023136"/>
    </source>
</evidence>
<comment type="caution">
    <text evidence="7">The sequence shown here is derived from an EMBL/GenBank/DDBJ whole genome shotgun (WGS) entry which is preliminary data.</text>
</comment>
<evidence type="ECO:0000313" key="7">
    <source>
        <dbReference type="EMBL" id="REJ08926.1"/>
    </source>
</evidence>
<sequence length="472" mass="51612">MAQLSKHPASPAPTAPERESTGHLMLRGYIVLTLFATLAHTAVFNLLGSTGAVIAMTLLTAGILAIWIPAIAHQRPARFPWRRLPWVALAYGAFALLSVFWSQWPSATLITWALWVAVTVNALFAATMLTWQELVRALSSALKWILGLSLAIELWVALVLQHPILPNFADVPEGKIDPHIYWVRGNFFNDGRIQGIVGNAHTLSMMCLLALMVFGVLFAARVRRRGALIGWSVVALILLYKAASATSVLCGVAAGVVLVIALLMRSANRPAQRTAVYSGSALVVVAGVAGGFILRDQVLAAFGKDSDMTGRFEIWAKVWERAVAHPIIGNGYSSPWVPWDPGFAGWIVDHKLTVFHAHNMWLDVFFQLGIVGVLLMATAWAALAWRAWFFAVDRPRWDLDAKRPYSPLSLLPTMVVAALLVEGLAESAPILLWGWMLLVMFSFKIKSVPLVGVGLDERSSVLAHGEQARQVP</sequence>
<dbReference type="GO" id="GO:0016874">
    <property type="term" value="F:ligase activity"/>
    <property type="evidence" value="ECO:0007669"/>
    <property type="project" value="UniProtKB-KW"/>
</dbReference>
<dbReference type="Pfam" id="PF04932">
    <property type="entry name" value="Wzy_C"/>
    <property type="match status" value="1"/>
</dbReference>
<keyword evidence="8" id="KW-1185">Reference proteome</keyword>
<dbReference type="AlphaFoldDB" id="A0A371NYK4"/>
<feature type="transmembrane region" description="Helical" evidence="5">
    <location>
        <begin position="110"/>
        <end position="129"/>
    </location>
</feature>
<evidence type="ECO:0000256" key="2">
    <source>
        <dbReference type="ARBA" id="ARBA00022692"/>
    </source>
</evidence>
<evidence type="ECO:0000259" key="6">
    <source>
        <dbReference type="Pfam" id="PF04932"/>
    </source>
</evidence>
<dbReference type="RefSeq" id="WP_116240309.1">
    <property type="nucleotide sequence ID" value="NZ_QUAB01000001.1"/>
</dbReference>
<evidence type="ECO:0000256" key="3">
    <source>
        <dbReference type="ARBA" id="ARBA00022989"/>
    </source>
</evidence>
<feature type="transmembrane region" description="Helical" evidence="5">
    <location>
        <begin position="196"/>
        <end position="218"/>
    </location>
</feature>
<keyword evidence="7" id="KW-0436">Ligase</keyword>
<feature type="transmembrane region" description="Helical" evidence="5">
    <location>
        <begin position="84"/>
        <end position="104"/>
    </location>
</feature>
<keyword evidence="2 5" id="KW-0812">Transmembrane</keyword>
<gene>
    <name evidence="7" type="ORF">DY023_00060</name>
</gene>
<protein>
    <submittedName>
        <fullName evidence="7">O-antigen ligase family protein</fullName>
    </submittedName>
</protein>
<feature type="transmembrane region" description="Helical" evidence="5">
    <location>
        <begin position="246"/>
        <end position="263"/>
    </location>
</feature>
<keyword evidence="3 5" id="KW-1133">Transmembrane helix</keyword>
<dbReference type="PANTHER" id="PTHR37422:SF23">
    <property type="entry name" value="TEICHURONIC ACID BIOSYNTHESIS PROTEIN TUAE"/>
    <property type="match status" value="1"/>
</dbReference>
<proteinExistence type="predicted"/>
<evidence type="ECO:0000256" key="1">
    <source>
        <dbReference type="ARBA" id="ARBA00004141"/>
    </source>
</evidence>
<feature type="transmembrane region" description="Helical" evidence="5">
    <location>
        <begin position="28"/>
        <end position="47"/>
    </location>
</feature>
<evidence type="ECO:0000256" key="5">
    <source>
        <dbReference type="SAM" id="Phobius"/>
    </source>
</evidence>
<feature type="domain" description="O-antigen ligase-related" evidence="6">
    <location>
        <begin position="233"/>
        <end position="376"/>
    </location>
</feature>
<dbReference type="PANTHER" id="PTHR37422">
    <property type="entry name" value="TEICHURONIC ACID BIOSYNTHESIS PROTEIN TUAE"/>
    <property type="match status" value="1"/>
</dbReference>
<accession>A0A371NYK4</accession>
<dbReference type="GO" id="GO:0016020">
    <property type="term" value="C:membrane"/>
    <property type="evidence" value="ECO:0007669"/>
    <property type="project" value="UniProtKB-SubCell"/>
</dbReference>
<feature type="transmembrane region" description="Helical" evidence="5">
    <location>
        <begin position="364"/>
        <end position="385"/>
    </location>
</feature>
<keyword evidence="4 5" id="KW-0472">Membrane</keyword>
<organism evidence="7 8">
    <name type="scientific">Microbacterium bovistercoris</name>
    <dbReference type="NCBI Taxonomy" id="2293570"/>
    <lineage>
        <taxon>Bacteria</taxon>
        <taxon>Bacillati</taxon>
        <taxon>Actinomycetota</taxon>
        <taxon>Actinomycetes</taxon>
        <taxon>Micrococcales</taxon>
        <taxon>Microbacteriaceae</taxon>
        <taxon>Microbacterium</taxon>
    </lineage>
</organism>
<dbReference type="InterPro" id="IPR051533">
    <property type="entry name" value="WaaL-like"/>
</dbReference>
<feature type="transmembrane region" description="Helical" evidence="5">
    <location>
        <begin position="275"/>
        <end position="294"/>
    </location>
</feature>
<evidence type="ECO:0000313" key="8">
    <source>
        <dbReference type="Proteomes" id="UP000262172"/>
    </source>
</evidence>
<feature type="transmembrane region" description="Helical" evidence="5">
    <location>
        <begin position="53"/>
        <end position="72"/>
    </location>
</feature>
<comment type="subcellular location">
    <subcellularLocation>
        <location evidence="1">Membrane</location>
        <topology evidence="1">Multi-pass membrane protein</topology>
    </subcellularLocation>
</comment>
<dbReference type="InterPro" id="IPR007016">
    <property type="entry name" value="O-antigen_ligase-rel_domated"/>
</dbReference>
<reference evidence="7 8" key="1">
    <citation type="submission" date="2018-08" db="EMBL/GenBank/DDBJ databases">
        <title>Isolation, diversity and antifungal activity of Actinobacteria from cow dung.</title>
        <authorList>
            <person name="Ling L."/>
        </authorList>
    </citation>
    <scope>NUCLEOTIDE SEQUENCE [LARGE SCALE GENOMIC DNA]</scope>
    <source>
        <strain evidence="7 8">NEAU-LLE</strain>
    </source>
</reference>
<dbReference type="OrthoDB" id="1118146at2"/>
<dbReference type="EMBL" id="QUAB01000001">
    <property type="protein sequence ID" value="REJ08926.1"/>
    <property type="molecule type" value="Genomic_DNA"/>
</dbReference>
<dbReference type="Proteomes" id="UP000262172">
    <property type="component" value="Unassembled WGS sequence"/>
</dbReference>
<name>A0A371NYK4_9MICO</name>